<dbReference type="SUPFAM" id="SSF57701">
    <property type="entry name" value="Zn2/Cys6 DNA-binding domain"/>
    <property type="match status" value="1"/>
</dbReference>
<feature type="domain" description="Zn(2)-C6 fungal-type" evidence="8">
    <location>
        <begin position="29"/>
        <end position="60"/>
    </location>
</feature>
<dbReference type="SMART" id="SM00066">
    <property type="entry name" value="GAL4"/>
    <property type="match status" value="1"/>
</dbReference>
<evidence type="ECO:0000313" key="9">
    <source>
        <dbReference type="EMBL" id="OOQ82595.1"/>
    </source>
</evidence>
<evidence type="ECO:0000256" key="1">
    <source>
        <dbReference type="ARBA" id="ARBA00022723"/>
    </source>
</evidence>
<dbReference type="PANTHER" id="PTHR31944">
    <property type="entry name" value="HEME-RESPONSIVE ZINC FINGER TRANSCRIPTION FACTOR HAP1"/>
    <property type="match status" value="1"/>
</dbReference>
<dbReference type="Gene3D" id="4.10.240.10">
    <property type="entry name" value="Zn(2)-C6 fungal-type DNA-binding domain"/>
    <property type="match status" value="1"/>
</dbReference>
<evidence type="ECO:0000256" key="7">
    <source>
        <dbReference type="SAM" id="MobiDB-lite"/>
    </source>
</evidence>
<dbReference type="GO" id="GO:0006351">
    <property type="term" value="P:DNA-templated transcription"/>
    <property type="evidence" value="ECO:0007669"/>
    <property type="project" value="InterPro"/>
</dbReference>
<dbReference type="AlphaFoldDB" id="A0A1S9RB29"/>
<dbReference type="Pfam" id="PF04082">
    <property type="entry name" value="Fungal_trans"/>
    <property type="match status" value="1"/>
</dbReference>
<evidence type="ECO:0000256" key="6">
    <source>
        <dbReference type="ARBA" id="ARBA00023242"/>
    </source>
</evidence>
<dbReference type="Proteomes" id="UP000190744">
    <property type="component" value="Unassembled WGS sequence"/>
</dbReference>
<dbReference type="GO" id="GO:0008270">
    <property type="term" value="F:zinc ion binding"/>
    <property type="evidence" value="ECO:0007669"/>
    <property type="project" value="InterPro"/>
</dbReference>
<dbReference type="GO" id="GO:0005634">
    <property type="term" value="C:nucleus"/>
    <property type="evidence" value="ECO:0007669"/>
    <property type="project" value="TreeGrafter"/>
</dbReference>
<reference evidence="10" key="1">
    <citation type="submission" date="2015-09" db="EMBL/GenBank/DDBJ databases">
        <authorList>
            <person name="Fill T.P."/>
            <person name="Baretta J.F."/>
            <person name="de Almeida L.G."/>
            <person name="Rocha M."/>
            <person name="de Souza D.H."/>
            <person name="Malavazi I."/>
            <person name="Cerdeira L.T."/>
            <person name="Hong H."/>
            <person name="Samborskyy M."/>
            <person name="de Vasconcelos A.T."/>
            <person name="Leadlay P."/>
            <person name="Rodrigues-Filho E."/>
        </authorList>
    </citation>
    <scope>NUCLEOTIDE SEQUENCE [LARGE SCALE GENOMIC DNA]</scope>
    <source>
        <strain evidence="10">LaBioMMi 136</strain>
    </source>
</reference>
<dbReference type="Pfam" id="PF00172">
    <property type="entry name" value="Zn_clus"/>
    <property type="match status" value="1"/>
</dbReference>
<sequence>MDDYQDSMPQDEATDSGRVIQRRRRPPLSCTECRRRKLKCDRSLPCGQCIRSKTADSCVFVGPQPGEASGISQRTSPPVSRMRLPSGSDEQSGSTGAMFVFDSKMGPKTASNRVSKRGRQDELHELRQRLRTLEQALANPGATLQTPETSIYDSFSEVTTSQNGVESAGVDDRVRFLPDCSFRGKKGKTRYFGRSHYSTTISFFQDIGTFMRRRHKNAKDKEYSDMKKFKCEMWSRQSHDHQRAFREQAFKLDEMVPSRTVADRLLQLYLDTFETTYRILHIPTFLKQYSDYWANPHNPDMAFVAQLLAVMAAGSRFYSQSSERDERDTYQKPAMKWIMAVQSYISCTFVSPDINLKMIQTQALLLVARLAVASDGDVAWASSGSLIRSAMTMGLHRDPTRFRKATTPFWSELRRRLWTTIVEIDLKISLDRGVPPSIDLDECDCDAPSNWDDSELYESMENNPAPLGTARYTRNFYQCLLSKTLELRYRVAKKINTLRFNLSYDETLRMSEDLCRSIKTASDLFEDNLSGINPSDAARHRFSQSLHLFIMRKFLLALHRPFCLSVVRLPKCSYSRKVCLEKSLEILSQMELPTPSDPILYPHITQLGGGMLCDETFHAAITVCVELSLQAQEMSQTSGAAMEGMNTSVLLSMVQSQQNVMLQAVERSLDDFGRRVGCGTGTGTKPYFFLSLILASVKSRIKGEDPSCMIDAASKRAVRVGRGIVSGLSYDEALASADRPPPQVSFPFSSTYEEALLKWNYQPAISLDGPIETTPLSVSSIDFDLPSLMSADFGDFAPLDLGGWFDGLDNGGAELWDNNLFTDLPQI</sequence>
<dbReference type="InterPro" id="IPR051430">
    <property type="entry name" value="Fungal_TF_Env_Response"/>
</dbReference>
<evidence type="ECO:0000259" key="8">
    <source>
        <dbReference type="PROSITE" id="PS50048"/>
    </source>
</evidence>
<dbReference type="PROSITE" id="PS50048">
    <property type="entry name" value="ZN2_CY6_FUNGAL_2"/>
    <property type="match status" value="1"/>
</dbReference>
<keyword evidence="4" id="KW-0238">DNA-binding</keyword>
<dbReference type="EMBL" id="LJBN01000216">
    <property type="protein sequence ID" value="OOQ82595.1"/>
    <property type="molecule type" value="Genomic_DNA"/>
</dbReference>
<name>A0A1S9RB29_PENBI</name>
<evidence type="ECO:0000256" key="3">
    <source>
        <dbReference type="ARBA" id="ARBA00023015"/>
    </source>
</evidence>
<evidence type="ECO:0000256" key="5">
    <source>
        <dbReference type="ARBA" id="ARBA00023163"/>
    </source>
</evidence>
<feature type="region of interest" description="Disordered" evidence="7">
    <location>
        <begin position="64"/>
        <end position="120"/>
    </location>
</feature>
<organism evidence="9 10">
    <name type="scientific">Penicillium brasilianum</name>
    <dbReference type="NCBI Taxonomy" id="104259"/>
    <lineage>
        <taxon>Eukaryota</taxon>
        <taxon>Fungi</taxon>
        <taxon>Dikarya</taxon>
        <taxon>Ascomycota</taxon>
        <taxon>Pezizomycotina</taxon>
        <taxon>Eurotiomycetes</taxon>
        <taxon>Eurotiomycetidae</taxon>
        <taxon>Eurotiales</taxon>
        <taxon>Aspergillaceae</taxon>
        <taxon>Penicillium</taxon>
    </lineage>
</organism>
<proteinExistence type="predicted"/>
<comment type="caution">
    <text evidence="9">The sequence shown here is derived from an EMBL/GenBank/DDBJ whole genome shotgun (WGS) entry which is preliminary data.</text>
</comment>
<evidence type="ECO:0000313" key="10">
    <source>
        <dbReference type="Proteomes" id="UP000190744"/>
    </source>
</evidence>
<protein>
    <submittedName>
        <fullName evidence="9">Putative C6 transcription factor</fullName>
    </submittedName>
</protein>
<keyword evidence="1" id="KW-0479">Metal-binding</keyword>
<dbReference type="InterPro" id="IPR036864">
    <property type="entry name" value="Zn2-C6_fun-type_DNA-bd_sf"/>
</dbReference>
<keyword evidence="6" id="KW-0539">Nucleus</keyword>
<dbReference type="InterPro" id="IPR007219">
    <property type="entry name" value="XnlR_reg_dom"/>
</dbReference>
<gene>
    <name evidence="9" type="ORF">PEBR_40325</name>
</gene>
<keyword evidence="3" id="KW-0805">Transcription regulation</keyword>
<dbReference type="GO" id="GO:0000978">
    <property type="term" value="F:RNA polymerase II cis-regulatory region sequence-specific DNA binding"/>
    <property type="evidence" value="ECO:0007669"/>
    <property type="project" value="TreeGrafter"/>
</dbReference>
<dbReference type="GO" id="GO:0001228">
    <property type="term" value="F:DNA-binding transcription activator activity, RNA polymerase II-specific"/>
    <property type="evidence" value="ECO:0007669"/>
    <property type="project" value="TreeGrafter"/>
</dbReference>
<dbReference type="CDD" id="cd00067">
    <property type="entry name" value="GAL4"/>
    <property type="match status" value="1"/>
</dbReference>
<dbReference type="PANTHER" id="PTHR31944:SF131">
    <property type="entry name" value="HEME-RESPONSIVE ZINC FINGER TRANSCRIPTION FACTOR HAP1"/>
    <property type="match status" value="1"/>
</dbReference>
<feature type="region of interest" description="Disordered" evidence="7">
    <location>
        <begin position="1"/>
        <end position="25"/>
    </location>
</feature>
<evidence type="ECO:0000256" key="2">
    <source>
        <dbReference type="ARBA" id="ARBA00022833"/>
    </source>
</evidence>
<accession>A0A1S9RB29</accession>
<keyword evidence="2" id="KW-0862">Zinc</keyword>
<dbReference type="PROSITE" id="PS00463">
    <property type="entry name" value="ZN2_CY6_FUNGAL_1"/>
    <property type="match status" value="1"/>
</dbReference>
<keyword evidence="5" id="KW-0804">Transcription</keyword>
<evidence type="ECO:0000256" key="4">
    <source>
        <dbReference type="ARBA" id="ARBA00023125"/>
    </source>
</evidence>
<dbReference type="CDD" id="cd12148">
    <property type="entry name" value="fungal_TF_MHR"/>
    <property type="match status" value="1"/>
</dbReference>
<dbReference type="SMART" id="SM00906">
    <property type="entry name" value="Fungal_trans"/>
    <property type="match status" value="1"/>
</dbReference>
<dbReference type="InterPro" id="IPR001138">
    <property type="entry name" value="Zn2Cys6_DnaBD"/>
</dbReference>